<protein>
    <submittedName>
        <fullName evidence="1">Uncharacterized protein</fullName>
    </submittedName>
</protein>
<sequence>MNSASKPSTLDMSRDFRLQAAQLAKHEPAHAQVAKKANGIITCIRNGVASKTKAVIILTLVLLHLEYCAQFWTPHGTKDIEVLELVQRRAKELVKGLDYKSCNNKIGQEEMASSCTKERFGLDSRKNCFTERVVKHWNGLPKEVVESPSLKVSKNQADIT</sequence>
<comment type="caution">
    <text evidence="1">The sequence shown here is derived from an EMBL/GenBank/DDBJ whole genome shotgun (WGS) entry which is preliminary data.</text>
</comment>
<dbReference type="PANTHER" id="PTHR33332">
    <property type="entry name" value="REVERSE TRANSCRIPTASE DOMAIN-CONTAINING PROTEIN"/>
    <property type="match status" value="1"/>
</dbReference>
<organism evidence="1 2">
    <name type="scientific">Zosterops borbonicus</name>
    <dbReference type="NCBI Taxonomy" id="364589"/>
    <lineage>
        <taxon>Eukaryota</taxon>
        <taxon>Metazoa</taxon>
        <taxon>Chordata</taxon>
        <taxon>Craniata</taxon>
        <taxon>Vertebrata</taxon>
        <taxon>Euteleostomi</taxon>
        <taxon>Archelosauria</taxon>
        <taxon>Archosauria</taxon>
        <taxon>Dinosauria</taxon>
        <taxon>Saurischia</taxon>
        <taxon>Theropoda</taxon>
        <taxon>Coelurosauria</taxon>
        <taxon>Aves</taxon>
        <taxon>Neognathae</taxon>
        <taxon>Neoaves</taxon>
        <taxon>Telluraves</taxon>
        <taxon>Australaves</taxon>
        <taxon>Passeriformes</taxon>
        <taxon>Sylvioidea</taxon>
        <taxon>Zosteropidae</taxon>
        <taxon>Zosterops</taxon>
    </lineage>
</organism>
<dbReference type="AlphaFoldDB" id="A0A8K1LH63"/>
<dbReference type="Proteomes" id="UP000796761">
    <property type="component" value="Unassembled WGS sequence"/>
</dbReference>
<gene>
    <name evidence="1" type="ORF">HGM15179_013257</name>
</gene>
<accession>A0A8K1LH63</accession>
<dbReference type="OrthoDB" id="276744at2759"/>
<reference evidence="1" key="1">
    <citation type="submission" date="2019-04" db="EMBL/GenBank/DDBJ databases">
        <title>Genome assembly of Zosterops borbonicus 15179.</title>
        <authorList>
            <person name="Leroy T."/>
            <person name="Anselmetti Y."/>
            <person name="Tilak M.-K."/>
            <person name="Nabholz B."/>
        </authorList>
    </citation>
    <scope>NUCLEOTIDE SEQUENCE</scope>
    <source>
        <strain evidence="1">HGM_15179</strain>
        <tissue evidence="1">Muscle</tissue>
    </source>
</reference>
<name>A0A8K1LH63_9PASS</name>
<evidence type="ECO:0000313" key="1">
    <source>
        <dbReference type="EMBL" id="TRZ13849.1"/>
    </source>
</evidence>
<keyword evidence="2" id="KW-1185">Reference proteome</keyword>
<proteinExistence type="predicted"/>
<evidence type="ECO:0000313" key="2">
    <source>
        <dbReference type="Proteomes" id="UP000796761"/>
    </source>
</evidence>
<dbReference type="EMBL" id="SWJQ01000478">
    <property type="protein sequence ID" value="TRZ13849.1"/>
    <property type="molecule type" value="Genomic_DNA"/>
</dbReference>